<dbReference type="AlphaFoldDB" id="A0A1X2G975"/>
<dbReference type="EMBL" id="MCGT01000030">
    <property type="protein sequence ID" value="ORX48233.1"/>
    <property type="molecule type" value="Genomic_DNA"/>
</dbReference>
<gene>
    <name evidence="1" type="ORF">DM01DRAFT_1348262</name>
</gene>
<protein>
    <submittedName>
        <fullName evidence="1">Uncharacterized protein</fullName>
    </submittedName>
</protein>
<comment type="caution">
    <text evidence="1">The sequence shown here is derived from an EMBL/GenBank/DDBJ whole genome shotgun (WGS) entry which is preliminary data.</text>
</comment>
<keyword evidence="2" id="KW-1185">Reference proteome</keyword>
<evidence type="ECO:0000313" key="1">
    <source>
        <dbReference type="EMBL" id="ORX48233.1"/>
    </source>
</evidence>
<sequence length="116" mass="12545">MSTGIEAGSCHELSKGQLDTETDFAPGCTNTTRRLDLADFNFELIFTVNWTVSSTPVCTRNMVISNVQAPSNTPSVFLFGGDSTFMGTSIGYLINPTDYNIVQTITDPTNSSIYAT</sequence>
<proteinExistence type="predicted"/>
<name>A0A1X2G975_9FUNG</name>
<organism evidence="1 2">
    <name type="scientific">Hesseltinella vesiculosa</name>
    <dbReference type="NCBI Taxonomy" id="101127"/>
    <lineage>
        <taxon>Eukaryota</taxon>
        <taxon>Fungi</taxon>
        <taxon>Fungi incertae sedis</taxon>
        <taxon>Mucoromycota</taxon>
        <taxon>Mucoromycotina</taxon>
        <taxon>Mucoromycetes</taxon>
        <taxon>Mucorales</taxon>
        <taxon>Cunninghamellaceae</taxon>
        <taxon>Hesseltinella</taxon>
    </lineage>
</organism>
<accession>A0A1X2G975</accession>
<dbReference type="Proteomes" id="UP000242146">
    <property type="component" value="Unassembled WGS sequence"/>
</dbReference>
<dbReference type="OrthoDB" id="2363417at2759"/>
<evidence type="ECO:0000313" key="2">
    <source>
        <dbReference type="Proteomes" id="UP000242146"/>
    </source>
</evidence>
<reference evidence="1 2" key="1">
    <citation type="submission" date="2016-07" db="EMBL/GenBank/DDBJ databases">
        <title>Pervasive Adenine N6-methylation of Active Genes in Fungi.</title>
        <authorList>
            <consortium name="DOE Joint Genome Institute"/>
            <person name="Mondo S.J."/>
            <person name="Dannebaum R.O."/>
            <person name="Kuo R.C."/>
            <person name="Labutti K."/>
            <person name="Haridas S."/>
            <person name="Kuo A."/>
            <person name="Salamov A."/>
            <person name="Ahrendt S.R."/>
            <person name="Lipzen A."/>
            <person name="Sullivan W."/>
            <person name="Andreopoulos W.B."/>
            <person name="Clum A."/>
            <person name="Lindquist E."/>
            <person name="Daum C."/>
            <person name="Ramamoorthy G.K."/>
            <person name="Gryganskyi A."/>
            <person name="Culley D."/>
            <person name="Magnuson J.K."/>
            <person name="James T.Y."/>
            <person name="O'Malley M.A."/>
            <person name="Stajich J.E."/>
            <person name="Spatafora J.W."/>
            <person name="Visel A."/>
            <person name="Grigoriev I.V."/>
        </authorList>
    </citation>
    <scope>NUCLEOTIDE SEQUENCE [LARGE SCALE GENOMIC DNA]</scope>
    <source>
        <strain evidence="1 2">NRRL 3301</strain>
    </source>
</reference>